<dbReference type="EMBL" id="JARXVE010000005">
    <property type="protein sequence ID" value="MDH6196850.1"/>
    <property type="molecule type" value="Genomic_DNA"/>
</dbReference>
<feature type="domain" description="Xylose isomerase-like TIM barrel" evidence="3">
    <location>
        <begin position="29"/>
        <end position="265"/>
    </location>
</feature>
<comment type="similarity">
    <text evidence="2">Belongs to the hyi family.</text>
</comment>
<organism evidence="4 5">
    <name type="scientific">Mycolicibacterium frederiksbergense</name>
    <dbReference type="NCBI Taxonomy" id="117567"/>
    <lineage>
        <taxon>Bacteria</taxon>
        <taxon>Bacillati</taxon>
        <taxon>Actinomycetota</taxon>
        <taxon>Actinomycetes</taxon>
        <taxon>Mycobacteriales</taxon>
        <taxon>Mycobacteriaceae</taxon>
        <taxon>Mycolicibacterium</taxon>
    </lineage>
</organism>
<dbReference type="Proteomes" id="UP001160130">
    <property type="component" value="Unassembled WGS sequence"/>
</dbReference>
<reference evidence="4 5" key="1">
    <citation type="submission" date="2023-04" db="EMBL/GenBank/DDBJ databases">
        <title>Forest soil microbial communities from Buena Vista Peninsula, Colon Province, Panama.</title>
        <authorList>
            <person name="Bouskill N."/>
        </authorList>
    </citation>
    <scope>NUCLEOTIDE SEQUENCE [LARGE SCALE GENOMIC DNA]</scope>
    <source>
        <strain evidence="4 5">AC80</strain>
    </source>
</reference>
<dbReference type="Pfam" id="PF01261">
    <property type="entry name" value="AP_endonuc_2"/>
    <property type="match status" value="1"/>
</dbReference>
<dbReference type="PIRSF" id="PIRSF006241">
    <property type="entry name" value="HyI"/>
    <property type="match status" value="1"/>
</dbReference>
<evidence type="ECO:0000256" key="2">
    <source>
        <dbReference type="PIRNR" id="PIRNR006241"/>
    </source>
</evidence>
<dbReference type="PANTHER" id="PTHR43489:SF6">
    <property type="entry name" value="HYDROXYPYRUVATE ISOMERASE-RELATED"/>
    <property type="match status" value="1"/>
</dbReference>
<evidence type="ECO:0000256" key="1">
    <source>
        <dbReference type="ARBA" id="ARBA00023235"/>
    </source>
</evidence>
<accession>A0ABT6L4D7</accession>
<dbReference type="InterPro" id="IPR050417">
    <property type="entry name" value="Sugar_Epim/Isomerase"/>
</dbReference>
<evidence type="ECO:0000313" key="4">
    <source>
        <dbReference type="EMBL" id="MDH6196850.1"/>
    </source>
</evidence>
<gene>
    <name evidence="4" type="ORF">M2272_003503</name>
</gene>
<sequence length="270" mass="28761">MKLDTPSGPLKLAANLKWMFTELPFEARFAAAAEAGFTAVEYASPYPYAATRLRALLDDAGLEQILINTPAGAPDSATGAGAAVVPGAVEEFRRGVDSALEYASTLGANLVHVMAGACPPEQTRAQCFATYVANIAWAADQARGTGITLVLEAINKRDVPRYGLASMEAAADVARAVDPHTLGVLFDFYHAQVDRGNVSERFATLLPVVRHVQIADNPGRNEPGTGEIAYRHVLAAVAASGYDGWIGCEYRPATTTLEGLTWIRALRRNS</sequence>
<evidence type="ECO:0000259" key="3">
    <source>
        <dbReference type="Pfam" id="PF01261"/>
    </source>
</evidence>
<dbReference type="SUPFAM" id="SSF51658">
    <property type="entry name" value="Xylose isomerase-like"/>
    <property type="match status" value="1"/>
</dbReference>
<evidence type="ECO:0000313" key="5">
    <source>
        <dbReference type="Proteomes" id="UP001160130"/>
    </source>
</evidence>
<comment type="caution">
    <text evidence="4">The sequence shown here is derived from an EMBL/GenBank/DDBJ whole genome shotgun (WGS) entry which is preliminary data.</text>
</comment>
<dbReference type="Gene3D" id="3.20.20.150">
    <property type="entry name" value="Divalent-metal-dependent TIM barrel enzymes"/>
    <property type="match status" value="1"/>
</dbReference>
<dbReference type="RefSeq" id="WP_280833448.1">
    <property type="nucleotide sequence ID" value="NZ_JARXVE010000005.1"/>
</dbReference>
<protein>
    <submittedName>
        <fullName evidence="4">Hydroxypyruvate isomerase</fullName>
        <ecNumber evidence="4">5.3.1.22</ecNumber>
    </submittedName>
</protein>
<keyword evidence="5" id="KW-1185">Reference proteome</keyword>
<name>A0ABT6L4D7_9MYCO</name>
<keyword evidence="1 2" id="KW-0413">Isomerase</keyword>
<dbReference type="InterPro" id="IPR036237">
    <property type="entry name" value="Xyl_isomerase-like_sf"/>
</dbReference>
<dbReference type="InterPro" id="IPR013022">
    <property type="entry name" value="Xyl_isomerase-like_TIM-brl"/>
</dbReference>
<dbReference type="EC" id="5.3.1.22" evidence="4"/>
<dbReference type="InterPro" id="IPR026040">
    <property type="entry name" value="HyI-like"/>
</dbReference>
<dbReference type="PANTHER" id="PTHR43489">
    <property type="entry name" value="ISOMERASE"/>
    <property type="match status" value="1"/>
</dbReference>
<dbReference type="GO" id="GO:0008903">
    <property type="term" value="F:hydroxypyruvate isomerase activity"/>
    <property type="evidence" value="ECO:0007669"/>
    <property type="project" value="UniProtKB-EC"/>
</dbReference>
<proteinExistence type="inferred from homology"/>